<dbReference type="AlphaFoldDB" id="A0AAP4D5K6"/>
<feature type="signal peptide" evidence="1">
    <location>
        <begin position="1"/>
        <end position="20"/>
    </location>
</feature>
<dbReference type="EMBL" id="JARGEQ010000096">
    <property type="protein sequence ID" value="MDF1586869.1"/>
    <property type="molecule type" value="Genomic_DNA"/>
</dbReference>
<evidence type="ECO:0000313" key="2">
    <source>
        <dbReference type="EMBL" id="MDF1586869.1"/>
    </source>
</evidence>
<keyword evidence="1" id="KW-0732">Signal</keyword>
<sequence length="146" mass="15074">MRSRTAAILLATGVAGAAQAAGLAALTDNYATAPAVVPGDYACVEFRGQHPSEFSGTSSRRFSTRFTIAGDGSYAYRGTHMIPGTWEIDPASGAIAWTSGPFAPDADGASVSGWAATRKSDGKPAIMLVYHLPKFGDSPEYCAPVG</sequence>
<evidence type="ECO:0000313" key="3">
    <source>
        <dbReference type="Proteomes" id="UP001301140"/>
    </source>
</evidence>
<protein>
    <submittedName>
        <fullName evidence="2">Uncharacterized protein</fullName>
    </submittedName>
</protein>
<comment type="caution">
    <text evidence="2">The sequence shown here is derived from an EMBL/GenBank/DDBJ whole genome shotgun (WGS) entry which is preliminary data.</text>
</comment>
<organism evidence="2 3">
    <name type="scientific">Marinimicrococcus flavescens</name>
    <dbReference type="NCBI Taxonomy" id="3031815"/>
    <lineage>
        <taxon>Bacteria</taxon>
        <taxon>Pseudomonadati</taxon>
        <taxon>Pseudomonadota</taxon>
        <taxon>Alphaproteobacteria</taxon>
        <taxon>Geminicoccales</taxon>
        <taxon>Geminicoccaceae</taxon>
        <taxon>Marinimicrococcus</taxon>
    </lineage>
</organism>
<evidence type="ECO:0000256" key="1">
    <source>
        <dbReference type="SAM" id="SignalP"/>
    </source>
</evidence>
<reference evidence="2 3" key="1">
    <citation type="submission" date="2023-03" db="EMBL/GenBank/DDBJ databases">
        <title>YIM 152171 draft genome.</title>
        <authorList>
            <person name="Yang Z."/>
        </authorList>
    </citation>
    <scope>NUCLEOTIDE SEQUENCE [LARGE SCALE GENOMIC DNA]</scope>
    <source>
        <strain evidence="2 3">YIM 152171</strain>
    </source>
</reference>
<accession>A0AAP4D5K6</accession>
<keyword evidence="3" id="KW-1185">Reference proteome</keyword>
<dbReference type="Proteomes" id="UP001301140">
    <property type="component" value="Unassembled WGS sequence"/>
</dbReference>
<name>A0AAP4D5K6_9PROT</name>
<gene>
    <name evidence="2" type="ORF">PZ740_10805</name>
</gene>
<proteinExistence type="predicted"/>
<feature type="chain" id="PRO_5042951570" evidence="1">
    <location>
        <begin position="21"/>
        <end position="146"/>
    </location>
</feature>
<dbReference type="RefSeq" id="WP_327789287.1">
    <property type="nucleotide sequence ID" value="NZ_JARGEQ010000096.1"/>
</dbReference>